<dbReference type="GeneID" id="19900889"/>
<dbReference type="STRING" id="1168221.R7YR05"/>
<name>R7YR05_CONA1</name>
<reference evidence="2" key="1">
    <citation type="submission" date="2012-06" db="EMBL/GenBank/DDBJ databases">
        <title>The genome sequence of Coniosporium apollinis CBS 100218.</title>
        <authorList>
            <consortium name="The Broad Institute Genome Sequencing Platform"/>
            <person name="Cuomo C."/>
            <person name="Gorbushina A."/>
            <person name="Noack S."/>
            <person name="Walker B."/>
            <person name="Young S.K."/>
            <person name="Zeng Q."/>
            <person name="Gargeya S."/>
            <person name="Fitzgerald M."/>
            <person name="Haas B."/>
            <person name="Abouelleil A."/>
            <person name="Alvarado L."/>
            <person name="Arachchi H.M."/>
            <person name="Berlin A.M."/>
            <person name="Chapman S.B."/>
            <person name="Goldberg J."/>
            <person name="Griggs A."/>
            <person name="Gujja S."/>
            <person name="Hansen M."/>
            <person name="Howarth C."/>
            <person name="Imamovic A."/>
            <person name="Larimer J."/>
            <person name="McCowan C."/>
            <person name="Montmayeur A."/>
            <person name="Murphy C."/>
            <person name="Neiman D."/>
            <person name="Pearson M."/>
            <person name="Priest M."/>
            <person name="Roberts A."/>
            <person name="Saif S."/>
            <person name="Shea T."/>
            <person name="Sisk P."/>
            <person name="Sykes S."/>
            <person name="Wortman J."/>
            <person name="Nusbaum C."/>
            <person name="Birren B."/>
        </authorList>
    </citation>
    <scope>NUCLEOTIDE SEQUENCE [LARGE SCALE GENOMIC DNA]</scope>
    <source>
        <strain evidence="2">CBS 100218</strain>
    </source>
</reference>
<organism evidence="1 2">
    <name type="scientific">Coniosporium apollinis (strain CBS 100218)</name>
    <name type="common">Rock-inhabiting black yeast</name>
    <dbReference type="NCBI Taxonomy" id="1168221"/>
    <lineage>
        <taxon>Eukaryota</taxon>
        <taxon>Fungi</taxon>
        <taxon>Dikarya</taxon>
        <taxon>Ascomycota</taxon>
        <taxon>Pezizomycotina</taxon>
        <taxon>Dothideomycetes</taxon>
        <taxon>Dothideomycetes incertae sedis</taxon>
        <taxon>Coniosporium</taxon>
    </lineage>
</organism>
<evidence type="ECO:0000313" key="1">
    <source>
        <dbReference type="EMBL" id="EON64347.1"/>
    </source>
</evidence>
<dbReference type="AlphaFoldDB" id="R7YR05"/>
<dbReference type="PANTHER" id="PTHR43264:SF1">
    <property type="entry name" value="INOSINE_URIDINE-PREFERRING NUCLEOSIDE HYDROLASE DOMAIN-CONTAINING PROTEIN"/>
    <property type="match status" value="1"/>
</dbReference>
<dbReference type="Proteomes" id="UP000016924">
    <property type="component" value="Unassembled WGS sequence"/>
</dbReference>
<dbReference type="PANTHER" id="PTHR43264">
    <property type="match status" value="1"/>
</dbReference>
<keyword evidence="2" id="KW-1185">Reference proteome</keyword>
<dbReference type="EMBL" id="JH767567">
    <property type="protein sequence ID" value="EON64347.1"/>
    <property type="molecule type" value="Genomic_DNA"/>
</dbReference>
<feature type="non-terminal residue" evidence="1">
    <location>
        <position position="85"/>
    </location>
</feature>
<protein>
    <submittedName>
        <fullName evidence="1">Uncharacterized protein</fullName>
    </submittedName>
</protein>
<accession>R7YR05</accession>
<feature type="non-terminal residue" evidence="1">
    <location>
        <position position="1"/>
    </location>
</feature>
<dbReference type="HOGENOM" id="CLU_2518595_0_0_1"/>
<dbReference type="OrthoDB" id="187522at2759"/>
<gene>
    <name evidence="1" type="ORF">W97_03578</name>
</gene>
<sequence length="85" mass="9504">EEVWEPVKSYRKVLSTEEDGSITVANVTFLENLYPLLNSGPDEYFPLLCPELVAARVKGLVAQEGAFPIGRGYNFWGDNPLHTAY</sequence>
<evidence type="ECO:0000313" key="2">
    <source>
        <dbReference type="Proteomes" id="UP000016924"/>
    </source>
</evidence>
<proteinExistence type="predicted"/>
<dbReference type="RefSeq" id="XP_007779664.1">
    <property type="nucleotide sequence ID" value="XM_007781474.1"/>
</dbReference>